<evidence type="ECO:0000313" key="22">
    <source>
        <dbReference type="Proteomes" id="UP001462502"/>
    </source>
</evidence>
<feature type="transmembrane region" description="Helical" evidence="16">
    <location>
        <begin position="81"/>
        <end position="103"/>
    </location>
</feature>
<keyword evidence="4" id="KW-0813">Transport</keyword>
<comment type="subcellular location">
    <subcellularLocation>
        <location evidence="1">Cell membrane</location>
        <topology evidence="1">Multi-pass membrane protein</topology>
    </subcellularLocation>
</comment>
<reference evidence="19 21" key="1">
    <citation type="submission" date="2018-05" db="EMBL/GenBank/DDBJ databases">
        <title>Genome sequencing, assembly and analysis of the novel insecticidal bacterium, Chromobacterium phragmitis.</title>
        <authorList>
            <person name="Sparks M.E."/>
            <person name="Blackburn M.B."/>
            <person name="Gundersen-Rindal D.E."/>
        </authorList>
    </citation>
    <scope>NUCLEOTIDE SEQUENCE [LARGE SCALE GENOMIC DNA]</scope>
    <source>
        <strain evidence="19">IIBBL 274-1</strain>
    </source>
</reference>
<keyword evidence="22" id="KW-1185">Reference proteome</keyword>
<evidence type="ECO:0000256" key="9">
    <source>
        <dbReference type="ARBA" id="ARBA00022692"/>
    </source>
</evidence>
<keyword evidence="8" id="KW-0598">Phosphotransferase system</keyword>
<evidence type="ECO:0000256" key="5">
    <source>
        <dbReference type="ARBA" id="ARBA00022475"/>
    </source>
</evidence>
<feature type="transmembrane region" description="Helical" evidence="16">
    <location>
        <begin position="115"/>
        <end position="134"/>
    </location>
</feature>
<feature type="active site" description="Phosphocysteine intermediate; for EIIB activity" evidence="15">
    <location>
        <position position="428"/>
    </location>
</feature>
<dbReference type="Proteomes" id="UP001462502">
    <property type="component" value="Unassembled WGS sequence"/>
</dbReference>
<evidence type="ECO:0000256" key="15">
    <source>
        <dbReference type="PROSITE-ProRule" id="PRU00421"/>
    </source>
</evidence>
<feature type="domain" description="PTS EIIB type-1" evidence="17">
    <location>
        <begin position="406"/>
        <end position="487"/>
    </location>
</feature>
<keyword evidence="10" id="KW-0418">Kinase</keyword>
<dbReference type="PROSITE" id="PS51098">
    <property type="entry name" value="PTS_EIIB_TYPE_1"/>
    <property type="match status" value="2"/>
</dbReference>
<feature type="domain" description="PTS EIIB type-1" evidence="17">
    <location>
        <begin position="513"/>
        <end position="588"/>
    </location>
</feature>
<feature type="transmembrane region" description="Helical" evidence="16">
    <location>
        <begin position="305"/>
        <end position="324"/>
    </location>
</feature>
<dbReference type="GO" id="GO:1904659">
    <property type="term" value="P:D-glucose transmembrane transport"/>
    <property type="evidence" value="ECO:0007669"/>
    <property type="project" value="InterPro"/>
</dbReference>
<feature type="transmembrane region" description="Helical" evidence="16">
    <location>
        <begin position="154"/>
        <end position="174"/>
    </location>
</feature>
<comment type="catalytic activity">
    <reaction evidence="14">
        <text>N(pros)-phospho-L-histidyl-[protein] + D-glucose(out) = D-glucose 6-phosphate(in) + L-histidyl-[protein]</text>
        <dbReference type="Rhea" id="RHEA:33367"/>
        <dbReference type="Rhea" id="RHEA-COMP:9745"/>
        <dbReference type="Rhea" id="RHEA-COMP:9746"/>
        <dbReference type="ChEBI" id="CHEBI:4167"/>
        <dbReference type="ChEBI" id="CHEBI:29979"/>
        <dbReference type="ChEBI" id="CHEBI:61548"/>
        <dbReference type="ChEBI" id="CHEBI:64837"/>
        <dbReference type="EC" id="2.7.1.199"/>
    </reaction>
</comment>
<gene>
    <name evidence="20" type="primary">ptsG</name>
    <name evidence="20" type="ORF">ABI908_10440</name>
    <name evidence="19" type="ORF">DK843_17845</name>
</gene>
<dbReference type="GO" id="GO:0016301">
    <property type="term" value="F:kinase activity"/>
    <property type="evidence" value="ECO:0007669"/>
    <property type="project" value="UniProtKB-KW"/>
</dbReference>
<reference evidence="20 22" key="2">
    <citation type="submission" date="2024-05" db="EMBL/GenBank/DDBJ databases">
        <authorList>
            <person name="De Oliveira J.P."/>
            <person name="Noriler S.A."/>
            <person name="De Oliveira A.G."/>
            <person name="Sipoli D.S."/>
        </authorList>
    </citation>
    <scope>NUCLEOTIDE SEQUENCE [LARGE SCALE GENOMIC DNA]</scope>
    <source>
        <strain evidence="20 22">LABIM192</strain>
    </source>
</reference>
<name>A0A344UL58_9NEIS</name>
<dbReference type="InterPro" id="IPR003352">
    <property type="entry name" value="PTS_EIIC"/>
</dbReference>
<organism evidence="19 21">
    <name type="scientific">Chromobacterium phragmitis</name>
    <dbReference type="NCBI Taxonomy" id="2202141"/>
    <lineage>
        <taxon>Bacteria</taxon>
        <taxon>Pseudomonadati</taxon>
        <taxon>Pseudomonadota</taxon>
        <taxon>Betaproteobacteria</taxon>
        <taxon>Neisseriales</taxon>
        <taxon>Chromobacteriaceae</taxon>
        <taxon>Chromobacterium</taxon>
    </lineage>
</organism>
<evidence type="ECO:0000256" key="2">
    <source>
        <dbReference type="ARBA" id="ARBA00011910"/>
    </source>
</evidence>
<dbReference type="EC" id="2.7.1.199" evidence="2"/>
<keyword evidence="12 16" id="KW-0472">Membrane</keyword>
<proteinExistence type="predicted"/>
<evidence type="ECO:0000256" key="6">
    <source>
        <dbReference type="ARBA" id="ARBA00022597"/>
    </source>
</evidence>
<keyword evidence="11 16" id="KW-1133">Transmembrane helix</keyword>
<dbReference type="AlphaFoldDB" id="A0A344UL58"/>
<evidence type="ECO:0000313" key="19">
    <source>
        <dbReference type="EMBL" id="AXE36006.1"/>
    </source>
</evidence>
<evidence type="ECO:0000256" key="8">
    <source>
        <dbReference type="ARBA" id="ARBA00022683"/>
    </source>
</evidence>
<dbReference type="NCBIfam" id="TIGR02002">
    <property type="entry name" value="PTS-II-BC-glcB"/>
    <property type="match status" value="1"/>
</dbReference>
<evidence type="ECO:0000256" key="1">
    <source>
        <dbReference type="ARBA" id="ARBA00004651"/>
    </source>
</evidence>
<keyword evidence="6 19" id="KW-0762">Sugar transport</keyword>
<dbReference type="NCBIfam" id="TIGR00826">
    <property type="entry name" value="EIIB_glc"/>
    <property type="match status" value="1"/>
</dbReference>
<evidence type="ECO:0000313" key="21">
    <source>
        <dbReference type="Proteomes" id="UP000252038"/>
    </source>
</evidence>
<evidence type="ECO:0000256" key="13">
    <source>
        <dbReference type="ARBA" id="ARBA00032303"/>
    </source>
</evidence>
<dbReference type="PROSITE" id="PS01035">
    <property type="entry name" value="PTS_EIIB_TYPE_1_CYS"/>
    <property type="match status" value="1"/>
</dbReference>
<dbReference type="KEGG" id="chri:DK842_12420"/>
<dbReference type="CDD" id="cd00212">
    <property type="entry name" value="PTS_IIB_glc"/>
    <property type="match status" value="1"/>
</dbReference>
<dbReference type="GO" id="GO:0008982">
    <property type="term" value="F:protein-N(PI)-phosphohistidine-sugar phosphotransferase activity"/>
    <property type="evidence" value="ECO:0007669"/>
    <property type="project" value="InterPro"/>
</dbReference>
<dbReference type="InterPro" id="IPR011299">
    <property type="entry name" value="PTS_IIBC_glc"/>
</dbReference>
<feature type="transmembrane region" description="Helical" evidence="16">
    <location>
        <begin position="54"/>
        <end position="74"/>
    </location>
</feature>
<dbReference type="PANTHER" id="PTHR30009:SF20">
    <property type="entry name" value="PTS SYSTEM GLUCOSE-SPECIFIC EIICB COMPONENT-RELATED"/>
    <property type="match status" value="1"/>
</dbReference>
<dbReference type="SUPFAM" id="SSF55604">
    <property type="entry name" value="Glucose permease domain IIB"/>
    <property type="match status" value="2"/>
</dbReference>
<feature type="transmembrane region" description="Helical" evidence="16">
    <location>
        <begin position="250"/>
        <end position="271"/>
    </location>
</feature>
<feature type="transmembrane region" description="Helical" evidence="16">
    <location>
        <begin position="360"/>
        <end position="382"/>
    </location>
</feature>
<dbReference type="GO" id="GO:0055056">
    <property type="term" value="F:D-glucose transmembrane transporter activity"/>
    <property type="evidence" value="ECO:0007669"/>
    <property type="project" value="InterPro"/>
</dbReference>
<dbReference type="PROSITE" id="PS51103">
    <property type="entry name" value="PTS_EIIC_TYPE_1"/>
    <property type="match status" value="1"/>
</dbReference>
<dbReference type="InterPro" id="IPR013013">
    <property type="entry name" value="PTS_EIIC_1"/>
</dbReference>
<dbReference type="FunFam" id="3.30.1360.60:FF:000001">
    <property type="entry name" value="PTS system glucose-specific IIBC component PtsG"/>
    <property type="match status" value="1"/>
</dbReference>
<protein>
    <recommendedName>
        <fullName evidence="3">PTS system glucose-specific EIICB component</fullName>
        <ecNumber evidence="2">2.7.1.199</ecNumber>
    </recommendedName>
    <alternativeName>
        <fullName evidence="13">EIICB-Glc</fullName>
    </alternativeName>
</protein>
<evidence type="ECO:0000259" key="18">
    <source>
        <dbReference type="PROSITE" id="PS51103"/>
    </source>
</evidence>
<evidence type="ECO:0000256" key="3">
    <source>
        <dbReference type="ARBA" id="ARBA00021468"/>
    </source>
</evidence>
<feature type="domain" description="PTS EIIC type-1" evidence="18">
    <location>
        <begin position="3"/>
        <end position="394"/>
    </location>
</feature>
<dbReference type="GO" id="GO:0090564">
    <property type="term" value="F:protein-phosphocysteine-glucose phosphotransferase system transporter activity"/>
    <property type="evidence" value="ECO:0007669"/>
    <property type="project" value="TreeGrafter"/>
</dbReference>
<evidence type="ECO:0000259" key="17">
    <source>
        <dbReference type="PROSITE" id="PS51098"/>
    </source>
</evidence>
<dbReference type="Proteomes" id="UP000252038">
    <property type="component" value="Chromosome"/>
</dbReference>
<dbReference type="GO" id="GO:0009401">
    <property type="term" value="P:phosphoenolpyruvate-dependent sugar phosphotransferase system"/>
    <property type="evidence" value="ECO:0007669"/>
    <property type="project" value="UniProtKB-KW"/>
</dbReference>
<dbReference type="InterPro" id="IPR018113">
    <property type="entry name" value="PTrfase_EIIB_Cys"/>
</dbReference>
<dbReference type="InterPro" id="IPR001996">
    <property type="entry name" value="PTS_IIB_1"/>
</dbReference>
<comment type="caution">
    <text evidence="15">Lacks conserved residue(s) required for the propagation of feature annotation.</text>
</comment>
<keyword evidence="7 20" id="KW-0808">Transferase</keyword>
<evidence type="ECO:0000256" key="16">
    <source>
        <dbReference type="SAM" id="Phobius"/>
    </source>
</evidence>
<dbReference type="InterPro" id="IPR036878">
    <property type="entry name" value="Glu_permease_IIB"/>
</dbReference>
<accession>A0A344UL58</accession>
<keyword evidence="5" id="KW-1003">Cell membrane</keyword>
<dbReference type="OrthoDB" id="7571469at2"/>
<dbReference type="EMBL" id="CP029554">
    <property type="protein sequence ID" value="AXE36006.1"/>
    <property type="molecule type" value="Genomic_DNA"/>
</dbReference>
<dbReference type="KEGG" id="chrb:DK843_17845"/>
<evidence type="ECO:0000256" key="12">
    <source>
        <dbReference type="ARBA" id="ARBA00023136"/>
    </source>
</evidence>
<dbReference type="Pfam" id="PF02378">
    <property type="entry name" value="PTS_EIIC"/>
    <property type="match status" value="1"/>
</dbReference>
<dbReference type="EMBL" id="JBDXMI010000001">
    <property type="protein sequence ID" value="MEO9384517.1"/>
    <property type="molecule type" value="Genomic_DNA"/>
</dbReference>
<dbReference type="Pfam" id="PF00367">
    <property type="entry name" value="PTS_EIIB"/>
    <property type="match status" value="2"/>
</dbReference>
<evidence type="ECO:0000313" key="20">
    <source>
        <dbReference type="EMBL" id="MEO9384517.1"/>
    </source>
</evidence>
<evidence type="ECO:0000256" key="11">
    <source>
        <dbReference type="ARBA" id="ARBA00022989"/>
    </source>
</evidence>
<dbReference type="PANTHER" id="PTHR30009">
    <property type="entry name" value="CYTOCHROME C-TYPE SYNTHESIS PROTEIN AND PTS TRANSMEMBRANE COMPONENT"/>
    <property type="match status" value="1"/>
</dbReference>
<dbReference type="InterPro" id="IPR050429">
    <property type="entry name" value="PTS_Glucose_EIICBA"/>
</dbReference>
<dbReference type="RefSeq" id="WP_114061730.1">
    <property type="nucleotide sequence ID" value="NZ_CP029495.1"/>
</dbReference>
<evidence type="ECO:0000256" key="7">
    <source>
        <dbReference type="ARBA" id="ARBA00022679"/>
    </source>
</evidence>
<keyword evidence="9 16" id="KW-0812">Transmembrane</keyword>
<feature type="transmembrane region" description="Helical" evidence="16">
    <location>
        <begin position="12"/>
        <end position="34"/>
    </location>
</feature>
<evidence type="ECO:0000256" key="14">
    <source>
        <dbReference type="ARBA" id="ARBA00047336"/>
    </source>
</evidence>
<dbReference type="Gene3D" id="3.30.1360.60">
    <property type="entry name" value="Glucose permease domain IIB"/>
    <property type="match status" value="2"/>
</dbReference>
<dbReference type="GO" id="GO:0005886">
    <property type="term" value="C:plasma membrane"/>
    <property type="evidence" value="ECO:0007669"/>
    <property type="project" value="UniProtKB-SubCell"/>
</dbReference>
<evidence type="ECO:0000256" key="10">
    <source>
        <dbReference type="ARBA" id="ARBA00022777"/>
    </source>
</evidence>
<dbReference type="NCBIfam" id="NF008301">
    <property type="entry name" value="PRK11089.1"/>
    <property type="match status" value="1"/>
</dbReference>
<sequence length="588" mass="61682">MFSQSFAFLQKIGKALMLPVAVLPVAGLLLGIGATDFHTQNTVFLAILSLMKNSGDVIFGNLPLIFAVGVALGFTENDGVAAIAAVIGHLVTTVTLGVMAGLMGVKPDTIMGLPSIQTGVFGGILAGGLAAYMFNRFYRIKLPEYLGFFAGKRFVPIITAISAIVLGVVLSFVWPPIGNGIKAFSQWAAVSDPRTAATVYGFFERLLIPFGLHHIWNVPFFFEIGNFPDPVTGKIIHGDINRFFAGDPTAGILSGAFLFKMFGLPAAAIAIWHSAKPENRAKVGGIMISAALTSFLTGITEPIEFSFLFVAPVLYLIHAVLAASTQFVANTLDMHMGFTFSQGGIDFLMFNLIGDKAKHAAYVFILGPIYAAIYYSVFRFVIAKFNLKTPGREDEAVGAAAVVSEDQRARELVLAFGGRSNIRSLDACITRLRIAVQDTAKVDQPKLKAMGASGVVVVGSGIQAIFGPLSENLKTDMEIYLRGAGSDAELSSVPAAAAPAVQAAAPASVAAAKADVAALKQALGGNANVAKVEAIAHTRLRVELKDAARFDETAARAAGVAAVTQVAPGVLHLIVGDQAAALAAALQA</sequence>
<evidence type="ECO:0000256" key="4">
    <source>
        <dbReference type="ARBA" id="ARBA00022448"/>
    </source>
</evidence>